<dbReference type="SUPFAM" id="SSF52540">
    <property type="entry name" value="P-loop containing nucleoside triphosphate hydrolases"/>
    <property type="match status" value="1"/>
</dbReference>
<dbReference type="InterPro" id="IPR027417">
    <property type="entry name" value="P-loop_NTPase"/>
</dbReference>
<dbReference type="STRING" id="1448308.A0A2T2MZQ4"/>
<sequence>MAGSYSIGNSASDEAIQINGDIHGSINLAAKLDIGFFYTSNYESYKNLNPERVPQTCRWFLEHSTFQKWRASTHDNLLWLSADPGCGKSVLSRALIDENLVGTGSTTVCYFFFKDNEEQNSTAIALCAVLHQLFMKNRRLFQEHGVPAVEDFKKGLKGNFEQLWRTFVSAATDPSAGHVVCILDALDECQEADRKKLISHLKSFCDRFLTKPIRESSLKFLVTSRPYNDIEYEFSGLTENVPTIRLAGEDESERISEEIGIVIDAEVKEIAGGCKLNDRLRSALHTRLCEIPNRTYLWLYLTLDEVSSKISKGKTEKRLLTIINTLSSTVEEAYEKILANCDEKEARKILQIIVASRRPLTVSEIDIALELESSSSSLEDLDLQGVVYRKESIRKNCGLFVSIISSHVYLIHQTAREFLVRENTDSHRPRVWKHSINLLEANRVLSEKCVTYL</sequence>
<feature type="non-terminal residue" evidence="4">
    <location>
        <position position="453"/>
    </location>
</feature>
<dbReference type="InterPro" id="IPR056884">
    <property type="entry name" value="NPHP3-like_N"/>
</dbReference>
<keyword evidence="5" id="KW-1185">Reference proteome</keyword>
<evidence type="ECO:0000313" key="5">
    <source>
        <dbReference type="Proteomes" id="UP000240883"/>
    </source>
</evidence>
<dbReference type="AlphaFoldDB" id="A0A2T2MZQ4"/>
<evidence type="ECO:0000256" key="1">
    <source>
        <dbReference type="ARBA" id="ARBA00022737"/>
    </source>
</evidence>
<dbReference type="EMBL" id="KZ678224">
    <property type="protein sequence ID" value="PSN58672.1"/>
    <property type="molecule type" value="Genomic_DNA"/>
</dbReference>
<keyword evidence="1" id="KW-0677">Repeat</keyword>
<evidence type="ECO:0000313" key="4">
    <source>
        <dbReference type="EMBL" id="PSN58672.1"/>
    </source>
</evidence>
<dbReference type="Proteomes" id="UP000240883">
    <property type="component" value="Unassembled WGS sequence"/>
</dbReference>
<dbReference type="GO" id="GO:0016020">
    <property type="term" value="C:membrane"/>
    <property type="evidence" value="ECO:0007669"/>
    <property type="project" value="UniProtKB-SubCell"/>
</dbReference>
<name>A0A2T2MZQ4_CORCC</name>
<evidence type="ECO:0000313" key="3">
    <source>
        <dbReference type="EMBL" id="PSN58669.1"/>
    </source>
</evidence>
<dbReference type="PROSITE" id="PS51111">
    <property type="entry name" value="REJ"/>
    <property type="match status" value="1"/>
</dbReference>
<dbReference type="Gene3D" id="3.40.50.300">
    <property type="entry name" value="P-loop containing nucleotide triphosphate hydrolases"/>
    <property type="match status" value="1"/>
</dbReference>
<reference evidence="4 5" key="1">
    <citation type="journal article" date="2018" name="Front. Microbiol.">
        <title>Genome-Wide Analysis of Corynespora cassiicola Leaf Fall Disease Putative Effectors.</title>
        <authorList>
            <person name="Lopez D."/>
            <person name="Ribeiro S."/>
            <person name="Label P."/>
            <person name="Fumanal B."/>
            <person name="Venisse J.S."/>
            <person name="Kohler A."/>
            <person name="de Oliveira R.R."/>
            <person name="Labutti K."/>
            <person name="Lipzen A."/>
            <person name="Lail K."/>
            <person name="Bauer D."/>
            <person name="Ohm R.A."/>
            <person name="Barry K.W."/>
            <person name="Spatafora J."/>
            <person name="Grigoriev I.V."/>
            <person name="Martin F.M."/>
            <person name="Pujade-Renaud V."/>
        </authorList>
    </citation>
    <scope>NUCLEOTIDE SEQUENCE [LARGE SCALE GENOMIC DNA]</scope>
    <source>
        <strain evidence="4 5">Philippines</strain>
    </source>
</reference>
<gene>
    <name evidence="3" type="ORF">BS50DRAFT_509996</name>
    <name evidence="4" type="ORF">BS50DRAFT_510002</name>
</gene>
<dbReference type="PANTHER" id="PTHR10039">
    <property type="entry name" value="AMELOGENIN"/>
    <property type="match status" value="1"/>
</dbReference>
<dbReference type="Pfam" id="PF22939">
    <property type="entry name" value="WHD_GPIID"/>
    <property type="match status" value="1"/>
</dbReference>
<protein>
    <recommendedName>
        <fullName evidence="2">REJ domain-containing protein</fullName>
    </recommendedName>
</protein>
<dbReference type="InterPro" id="IPR055497">
    <property type="entry name" value="DUF7069"/>
</dbReference>
<dbReference type="Pfam" id="PF24883">
    <property type="entry name" value="NPHP3_N"/>
    <property type="match status" value="1"/>
</dbReference>
<evidence type="ECO:0000259" key="2">
    <source>
        <dbReference type="PROSITE" id="PS51111"/>
    </source>
</evidence>
<accession>A0A2T2MZQ4</accession>
<feature type="domain" description="REJ" evidence="2">
    <location>
        <begin position="415"/>
        <end position="453"/>
    </location>
</feature>
<dbReference type="Pfam" id="PF23239">
    <property type="entry name" value="DUF7069"/>
    <property type="match status" value="1"/>
</dbReference>
<dbReference type="InterPro" id="IPR054471">
    <property type="entry name" value="GPIID_WHD"/>
</dbReference>
<organism evidence="4 5">
    <name type="scientific">Corynespora cassiicola Philippines</name>
    <dbReference type="NCBI Taxonomy" id="1448308"/>
    <lineage>
        <taxon>Eukaryota</taxon>
        <taxon>Fungi</taxon>
        <taxon>Dikarya</taxon>
        <taxon>Ascomycota</taxon>
        <taxon>Pezizomycotina</taxon>
        <taxon>Dothideomycetes</taxon>
        <taxon>Pleosporomycetidae</taxon>
        <taxon>Pleosporales</taxon>
        <taxon>Corynesporascaceae</taxon>
        <taxon>Corynespora</taxon>
    </lineage>
</organism>
<dbReference type="InterPro" id="IPR014010">
    <property type="entry name" value="REJ_dom"/>
</dbReference>
<dbReference type="OrthoDB" id="194358at2759"/>
<proteinExistence type="predicted"/>
<dbReference type="EMBL" id="KZ678224">
    <property type="protein sequence ID" value="PSN58669.1"/>
    <property type="molecule type" value="Genomic_DNA"/>
</dbReference>